<evidence type="ECO:0000313" key="2">
    <source>
        <dbReference type="EMBL" id="BBX95517.1"/>
    </source>
</evidence>
<dbReference type="Proteomes" id="UP000466396">
    <property type="component" value="Chromosome"/>
</dbReference>
<dbReference type="AlphaFoldDB" id="A0A7I7NJ41"/>
<evidence type="ECO:0000256" key="1">
    <source>
        <dbReference type="SAM" id="MobiDB-lite"/>
    </source>
</evidence>
<proteinExistence type="predicted"/>
<sequence length="350" mass="37682">MGSPNGTEWEGQAAESAFRMAHADKMAVISAVDHAHQMADVAERGGEALRGARGEALEAIAEAEIDGFGVGEDLSVTDTRLRHSPAERVARLQVAEAHRSFIAHRAARLQGANASIATKLHAGAAQLAGMAPARWRQPVTEFARPVLGNTSATTPAPTTTDNRKGAIHAVDNHTWKQDPPVPVDPKDMTAAQARAAWDAVNADIARYSARCGRTFVLPNEQAAYDACIADRGPLLERQAAIRARLRDLGIPIEGEEPPAPDPAGEPPGRGLPPDGITPPVEGPLRVGRASRPSEQARGGQSLWDQNGGEWRYYPGDKWHYPHWDYNPHNTPNSRWGNVPIGDLPYLKEGP</sequence>
<reference evidence="2 3" key="1">
    <citation type="journal article" date="2019" name="Emerg. Microbes Infect.">
        <title>Comprehensive subspecies identification of 175 nontuberculous mycobacteria species based on 7547 genomic profiles.</title>
        <authorList>
            <person name="Matsumoto Y."/>
            <person name="Kinjo T."/>
            <person name="Motooka D."/>
            <person name="Nabeya D."/>
            <person name="Jung N."/>
            <person name="Uechi K."/>
            <person name="Horii T."/>
            <person name="Iida T."/>
            <person name="Fujita J."/>
            <person name="Nakamura S."/>
        </authorList>
    </citation>
    <scope>NUCLEOTIDE SEQUENCE [LARGE SCALE GENOMIC DNA]</scope>
    <source>
        <strain evidence="2 3">JCM 15657</strain>
    </source>
</reference>
<dbReference type="KEGG" id="mlj:MLAC_08110"/>
<organism evidence="2 3">
    <name type="scientific">Mycobacterium lacus</name>
    <dbReference type="NCBI Taxonomy" id="169765"/>
    <lineage>
        <taxon>Bacteria</taxon>
        <taxon>Bacillati</taxon>
        <taxon>Actinomycetota</taxon>
        <taxon>Actinomycetes</taxon>
        <taxon>Mycobacteriales</taxon>
        <taxon>Mycobacteriaceae</taxon>
        <taxon>Mycobacterium</taxon>
    </lineage>
</organism>
<feature type="region of interest" description="Disordered" evidence="1">
    <location>
        <begin position="326"/>
        <end position="350"/>
    </location>
</feature>
<accession>A0A7I7NJ41</accession>
<dbReference type="EMBL" id="AP022581">
    <property type="protein sequence ID" value="BBX95517.1"/>
    <property type="molecule type" value="Genomic_DNA"/>
</dbReference>
<gene>
    <name evidence="2" type="ORF">MLAC_08110</name>
</gene>
<feature type="region of interest" description="Disordered" evidence="1">
    <location>
        <begin position="250"/>
        <end position="307"/>
    </location>
</feature>
<protein>
    <submittedName>
        <fullName evidence="2">Uncharacterized protein</fullName>
    </submittedName>
</protein>
<evidence type="ECO:0000313" key="3">
    <source>
        <dbReference type="Proteomes" id="UP000466396"/>
    </source>
</evidence>
<keyword evidence="3" id="KW-1185">Reference proteome</keyword>
<name>A0A7I7NJ41_9MYCO</name>